<evidence type="ECO:0000313" key="3">
    <source>
        <dbReference type="Proteomes" id="UP000664203"/>
    </source>
</evidence>
<feature type="compositionally biased region" description="Basic and acidic residues" evidence="1">
    <location>
        <begin position="128"/>
        <end position="140"/>
    </location>
</feature>
<dbReference type="PANTHER" id="PTHR42084:SF1">
    <property type="entry name" value="SERINE_THREONINE-PROTEIN KINASE PPK6"/>
    <property type="match status" value="1"/>
</dbReference>
<evidence type="ECO:0000256" key="1">
    <source>
        <dbReference type="SAM" id="MobiDB-lite"/>
    </source>
</evidence>
<feature type="region of interest" description="Disordered" evidence="1">
    <location>
        <begin position="1"/>
        <end position="57"/>
    </location>
</feature>
<protein>
    <submittedName>
        <fullName evidence="2">Uncharacterized protein</fullName>
    </submittedName>
</protein>
<feature type="compositionally biased region" description="Acidic residues" evidence="1">
    <location>
        <begin position="31"/>
        <end position="46"/>
    </location>
</feature>
<feature type="region of interest" description="Disordered" evidence="1">
    <location>
        <begin position="71"/>
        <end position="107"/>
    </location>
</feature>
<name>A0A8H3PK53_9LECA</name>
<feature type="compositionally biased region" description="Basic and acidic residues" evidence="1">
    <location>
        <begin position="182"/>
        <end position="195"/>
    </location>
</feature>
<sequence length="452" mass="49816">MSSDLLREFGSTEESPRRGVISQSPTNNASADEDDFGDFEEPENEENVTQTYRNSFPPLNAVNHLVDLEKGGTQPFSADQGHLQSSIHSSGTEVQDDPSDDDDWGDFTQQSVIFDADVEAVRQREEANRTLVDQRGHKEPTNILLHPATSTKAFTSTSPIPVITGANGEQGSQDLTNPRHQFSKDNSKRRVEAKNLEQSTIDDGPWVGFEAAEAAKHGLKLINALPSRTFNAAEASNLGPPPSNIPPPSILLPLITTIIGSLATNLKQFTPHQPLDQPSTLSQLRAILSTIRAAGRILAGRKLRWKRDNLLSQSMKIGPANSGKAGGMKLAGVDKAESRREDQEAAEALQVWKQQAGPFRSTIAALNGQLPESERFKIPEIADNMPIRQGKSSEGMVTAPKCCFLCGIKRDERVAKVDVDIEDSFGEWWVEHWGHDDCVAFWENHKNFLRQR</sequence>
<reference evidence="2" key="1">
    <citation type="submission" date="2021-03" db="EMBL/GenBank/DDBJ databases">
        <authorList>
            <person name="Tagirdzhanova G."/>
        </authorList>
    </citation>
    <scope>NUCLEOTIDE SEQUENCE</scope>
</reference>
<feature type="region of interest" description="Disordered" evidence="1">
    <location>
        <begin position="128"/>
        <end position="197"/>
    </location>
</feature>
<evidence type="ECO:0000313" key="2">
    <source>
        <dbReference type="EMBL" id="CAF9943531.1"/>
    </source>
</evidence>
<dbReference type="PANTHER" id="PTHR42084">
    <property type="entry name" value="YALI0E26631P"/>
    <property type="match status" value="1"/>
</dbReference>
<dbReference type="Proteomes" id="UP000664203">
    <property type="component" value="Unassembled WGS sequence"/>
</dbReference>
<organism evidence="2 3">
    <name type="scientific">Alectoria fallacina</name>
    <dbReference type="NCBI Taxonomy" id="1903189"/>
    <lineage>
        <taxon>Eukaryota</taxon>
        <taxon>Fungi</taxon>
        <taxon>Dikarya</taxon>
        <taxon>Ascomycota</taxon>
        <taxon>Pezizomycotina</taxon>
        <taxon>Lecanoromycetes</taxon>
        <taxon>OSLEUM clade</taxon>
        <taxon>Lecanoromycetidae</taxon>
        <taxon>Lecanorales</taxon>
        <taxon>Lecanorineae</taxon>
        <taxon>Parmeliaceae</taxon>
        <taxon>Alectoria</taxon>
    </lineage>
</organism>
<accession>A0A8H3PK53</accession>
<feature type="compositionally biased region" description="Polar residues" evidence="1">
    <location>
        <begin position="167"/>
        <end position="180"/>
    </location>
</feature>
<feature type="compositionally biased region" description="Acidic residues" evidence="1">
    <location>
        <begin position="94"/>
        <end position="105"/>
    </location>
</feature>
<dbReference type="EMBL" id="CAJPDR010001088">
    <property type="protein sequence ID" value="CAF9943531.1"/>
    <property type="molecule type" value="Genomic_DNA"/>
</dbReference>
<dbReference type="OrthoDB" id="5420391at2759"/>
<dbReference type="AlphaFoldDB" id="A0A8H3PK53"/>
<comment type="caution">
    <text evidence="2">The sequence shown here is derived from an EMBL/GenBank/DDBJ whole genome shotgun (WGS) entry which is preliminary data.</text>
</comment>
<proteinExistence type="predicted"/>
<gene>
    <name evidence="2" type="ORF">ALECFALPRED_000550</name>
</gene>
<feature type="compositionally biased region" description="Polar residues" evidence="1">
    <location>
        <begin position="21"/>
        <end position="30"/>
    </location>
</feature>
<feature type="compositionally biased region" description="Polar residues" evidence="1">
    <location>
        <begin position="148"/>
        <end position="159"/>
    </location>
</feature>
<feature type="compositionally biased region" description="Polar residues" evidence="1">
    <location>
        <begin position="74"/>
        <end position="93"/>
    </location>
</feature>
<keyword evidence="3" id="KW-1185">Reference proteome</keyword>